<gene>
    <name evidence="4" type="ORF">K7472_13240</name>
</gene>
<dbReference type="PRINTS" id="PR00455">
    <property type="entry name" value="HTHTETR"/>
</dbReference>
<reference evidence="4 5" key="1">
    <citation type="submission" date="2021-08" db="EMBL/GenBank/DDBJ databases">
        <title>Streptomyces sp. PTM05 isolated from lichen.</title>
        <authorList>
            <person name="Somphong A."/>
            <person name="Phongsopitanun W."/>
            <person name="Tanasupawat S."/>
        </authorList>
    </citation>
    <scope>NUCLEOTIDE SEQUENCE [LARGE SCALE GENOMIC DNA]</scope>
    <source>
        <strain evidence="4 5">Ptm05</strain>
    </source>
</reference>
<comment type="caution">
    <text evidence="4">The sequence shown here is derived from an EMBL/GenBank/DDBJ whole genome shotgun (WGS) entry which is preliminary data.</text>
</comment>
<dbReference type="InterPro" id="IPR009057">
    <property type="entry name" value="Homeodomain-like_sf"/>
</dbReference>
<evidence type="ECO:0000256" key="2">
    <source>
        <dbReference type="PROSITE-ProRule" id="PRU00335"/>
    </source>
</evidence>
<dbReference type="InterPro" id="IPR050109">
    <property type="entry name" value="HTH-type_TetR-like_transc_reg"/>
</dbReference>
<dbReference type="Proteomes" id="UP001198565">
    <property type="component" value="Unassembled WGS sequence"/>
</dbReference>
<dbReference type="InterPro" id="IPR041678">
    <property type="entry name" value="TetR_C_16"/>
</dbReference>
<feature type="DNA-binding region" description="H-T-H motif" evidence="2">
    <location>
        <begin position="58"/>
        <end position="77"/>
    </location>
</feature>
<accession>A0ABS7QST0</accession>
<dbReference type="PROSITE" id="PS50977">
    <property type="entry name" value="HTH_TETR_2"/>
    <property type="match status" value="1"/>
</dbReference>
<evidence type="ECO:0000313" key="4">
    <source>
        <dbReference type="EMBL" id="MBY8885811.1"/>
    </source>
</evidence>
<proteinExistence type="predicted"/>
<evidence type="ECO:0000256" key="1">
    <source>
        <dbReference type="ARBA" id="ARBA00023125"/>
    </source>
</evidence>
<dbReference type="Gene3D" id="1.10.10.60">
    <property type="entry name" value="Homeodomain-like"/>
    <property type="match status" value="1"/>
</dbReference>
<dbReference type="Pfam" id="PF00440">
    <property type="entry name" value="TetR_N"/>
    <property type="match status" value="1"/>
</dbReference>
<dbReference type="Gene3D" id="1.10.357.10">
    <property type="entry name" value="Tetracycline Repressor, domain 2"/>
    <property type="match status" value="1"/>
</dbReference>
<keyword evidence="5" id="KW-1185">Reference proteome</keyword>
<dbReference type="PANTHER" id="PTHR30055:SF235">
    <property type="entry name" value="TRANSCRIPTIONAL REGULATORY PROTEIN"/>
    <property type="match status" value="1"/>
</dbReference>
<organism evidence="4 5">
    <name type="scientific">Streptantibioticus parmotrematis</name>
    <dbReference type="NCBI Taxonomy" id="2873249"/>
    <lineage>
        <taxon>Bacteria</taxon>
        <taxon>Bacillati</taxon>
        <taxon>Actinomycetota</taxon>
        <taxon>Actinomycetes</taxon>
        <taxon>Kitasatosporales</taxon>
        <taxon>Streptomycetaceae</taxon>
        <taxon>Streptantibioticus</taxon>
    </lineage>
</organism>
<name>A0ABS7QST0_9ACTN</name>
<dbReference type="InterPro" id="IPR001647">
    <property type="entry name" value="HTH_TetR"/>
</dbReference>
<evidence type="ECO:0000259" key="3">
    <source>
        <dbReference type="PROSITE" id="PS50977"/>
    </source>
</evidence>
<dbReference type="Pfam" id="PF17920">
    <property type="entry name" value="TetR_C_16"/>
    <property type="match status" value="1"/>
</dbReference>
<dbReference type="SUPFAM" id="SSF48498">
    <property type="entry name" value="Tetracyclin repressor-like, C-terminal domain"/>
    <property type="match status" value="1"/>
</dbReference>
<dbReference type="InterPro" id="IPR036271">
    <property type="entry name" value="Tet_transcr_reg_TetR-rel_C_sf"/>
</dbReference>
<dbReference type="PANTHER" id="PTHR30055">
    <property type="entry name" value="HTH-TYPE TRANSCRIPTIONAL REGULATOR RUTR"/>
    <property type="match status" value="1"/>
</dbReference>
<protein>
    <submittedName>
        <fullName evidence="4">TetR family transcriptional regulator</fullName>
    </submittedName>
</protein>
<keyword evidence="1 2" id="KW-0238">DNA-binding</keyword>
<sequence length="211" mass="23129">MLAHGCWPTIVDVKTTDENQPLAGAQDADGARRSDRTRAAILRAARERFAEHGFERTTIRAVAADADIDPSMVMRYFGTKERLFDAALDIDLRLPDLTAVPLADLPELLVRHFLDRWESDPPDDGLLVLLRSAVTNERAAQRTREMFAAQVAPAVTEVLPPRAAARIGLVSAQLLGLALTRYLLRMPAVTELTKEEIVATLAPAIARTLGV</sequence>
<dbReference type="EMBL" id="JAINVZ010000007">
    <property type="protein sequence ID" value="MBY8885811.1"/>
    <property type="molecule type" value="Genomic_DNA"/>
</dbReference>
<evidence type="ECO:0000313" key="5">
    <source>
        <dbReference type="Proteomes" id="UP001198565"/>
    </source>
</evidence>
<feature type="domain" description="HTH tetR-type" evidence="3">
    <location>
        <begin position="35"/>
        <end position="95"/>
    </location>
</feature>
<dbReference type="SUPFAM" id="SSF46689">
    <property type="entry name" value="Homeodomain-like"/>
    <property type="match status" value="1"/>
</dbReference>